<organism evidence="1 2">
    <name type="scientific">Brachionus plicatilis</name>
    <name type="common">Marine rotifer</name>
    <name type="synonym">Brachionus muelleri</name>
    <dbReference type="NCBI Taxonomy" id="10195"/>
    <lineage>
        <taxon>Eukaryota</taxon>
        <taxon>Metazoa</taxon>
        <taxon>Spiralia</taxon>
        <taxon>Gnathifera</taxon>
        <taxon>Rotifera</taxon>
        <taxon>Eurotatoria</taxon>
        <taxon>Monogononta</taxon>
        <taxon>Pseudotrocha</taxon>
        <taxon>Ploima</taxon>
        <taxon>Brachionidae</taxon>
        <taxon>Brachionus</taxon>
    </lineage>
</organism>
<proteinExistence type="predicted"/>
<protein>
    <submittedName>
        <fullName evidence="1">Uncharacterized protein</fullName>
    </submittedName>
</protein>
<dbReference type="AlphaFoldDB" id="A0A3M7R6M8"/>
<dbReference type="Proteomes" id="UP000276133">
    <property type="component" value="Unassembled WGS sequence"/>
</dbReference>
<gene>
    <name evidence="1" type="ORF">BpHYR1_050040</name>
</gene>
<dbReference type="EMBL" id="REGN01004152">
    <property type="protein sequence ID" value="RNA18905.1"/>
    <property type="molecule type" value="Genomic_DNA"/>
</dbReference>
<keyword evidence="2" id="KW-1185">Reference proteome</keyword>
<comment type="caution">
    <text evidence="1">The sequence shown here is derived from an EMBL/GenBank/DDBJ whole genome shotgun (WGS) entry which is preliminary data.</text>
</comment>
<sequence length="78" mass="8874">MKNTGKNTAIKCNKVCCKFLFNLCQFYINETKTVSTKLISLPSRLFGSPSSKFSTKEPSLHLYVSFIEEIDESNQICE</sequence>
<name>A0A3M7R6M8_BRAPC</name>
<evidence type="ECO:0000313" key="1">
    <source>
        <dbReference type="EMBL" id="RNA18905.1"/>
    </source>
</evidence>
<reference evidence="1 2" key="1">
    <citation type="journal article" date="2018" name="Sci. Rep.">
        <title>Genomic signatures of local adaptation to the degree of environmental predictability in rotifers.</title>
        <authorList>
            <person name="Franch-Gras L."/>
            <person name="Hahn C."/>
            <person name="Garcia-Roger E.M."/>
            <person name="Carmona M.J."/>
            <person name="Serra M."/>
            <person name="Gomez A."/>
        </authorList>
    </citation>
    <scope>NUCLEOTIDE SEQUENCE [LARGE SCALE GENOMIC DNA]</scope>
    <source>
        <strain evidence="1">HYR1</strain>
    </source>
</reference>
<evidence type="ECO:0000313" key="2">
    <source>
        <dbReference type="Proteomes" id="UP000276133"/>
    </source>
</evidence>
<accession>A0A3M7R6M8</accession>